<accession>A0A1Y3P6T6</accession>
<dbReference type="Proteomes" id="UP000195440">
    <property type="component" value="Unassembled WGS sequence"/>
</dbReference>
<comment type="caution">
    <text evidence="2">The sequence shown here is derived from an EMBL/GenBank/DDBJ whole genome shotgun (WGS) entry which is preliminary data.</text>
</comment>
<feature type="compositionally biased region" description="Polar residues" evidence="1">
    <location>
        <begin position="154"/>
        <end position="163"/>
    </location>
</feature>
<name>A0A1Y3P6T6_9PSED</name>
<evidence type="ECO:0000313" key="2">
    <source>
        <dbReference type="EMBL" id="OUM74422.1"/>
    </source>
</evidence>
<keyword evidence="3" id="KW-1185">Reference proteome</keyword>
<gene>
    <name evidence="2" type="ORF">AUC60_06630</name>
</gene>
<evidence type="ECO:0000256" key="1">
    <source>
        <dbReference type="SAM" id="MobiDB-lite"/>
    </source>
</evidence>
<proteinExistence type="predicted"/>
<organism evidence="2 3">
    <name type="scientific">Pseudomonas caspiana</name>
    <dbReference type="NCBI Taxonomy" id="1451454"/>
    <lineage>
        <taxon>Bacteria</taxon>
        <taxon>Pseudomonadati</taxon>
        <taxon>Pseudomonadota</taxon>
        <taxon>Gammaproteobacteria</taxon>
        <taxon>Pseudomonadales</taxon>
        <taxon>Pseudomonadaceae</taxon>
        <taxon>Pseudomonas</taxon>
    </lineage>
</organism>
<evidence type="ECO:0000313" key="3">
    <source>
        <dbReference type="Proteomes" id="UP000195440"/>
    </source>
</evidence>
<feature type="region of interest" description="Disordered" evidence="1">
    <location>
        <begin position="148"/>
        <end position="192"/>
    </location>
</feature>
<reference evidence="2 3" key="1">
    <citation type="journal article" date="2017" name="Syst. Appl. Microbiol.">
        <title>Pseudomonas caspiana sp. nov., a citrus pathogen in the Pseudomonas syringae phylogenetic group.</title>
        <authorList>
            <person name="Busquets A."/>
            <person name="Gomila M."/>
            <person name="Beiki F."/>
            <person name="Mulet M."/>
            <person name="Rahimian H."/>
            <person name="Garcia-Valdes E."/>
            <person name="Lalucat J."/>
        </authorList>
    </citation>
    <scope>NUCLEOTIDE SEQUENCE [LARGE SCALE GENOMIC DNA]</scope>
    <source>
        <strain evidence="2 3">FBF102</strain>
    </source>
</reference>
<dbReference type="AlphaFoldDB" id="A0A1Y3P6T6"/>
<dbReference type="EMBL" id="LOHF01000004">
    <property type="protein sequence ID" value="OUM74422.1"/>
    <property type="molecule type" value="Genomic_DNA"/>
</dbReference>
<sequence length="255" mass="28374">MSWLFSQALVAEYSAANSSAGAPSAPLSVMPTPHRFWRNDKPMDCSRLSRFGLTCAVLTDDHGEALLTWFREDFLVRTSRLQATASVSPAPAPDCGGRWHELPMRYDRITSNWRTHHCLWEEDLPWCSVILPKWGMTRDGVLSERPTSAPLISATGSGSSQKTPARRWPTPVASMAKGSSPAALTRRSGADRSNDRLDHAVMALDGGHLNPEWAEWLMGWPIGWTDLKPLAMDKFHEWQQQHSMSLPRVGTEVAA</sequence>
<protein>
    <submittedName>
        <fullName evidence="2">Uncharacterized protein</fullName>
    </submittedName>
</protein>